<accession>A0A948WZY4</accession>
<comment type="function">
    <text evidence="4">Required for resistance to DNA-damaging agents.</text>
</comment>
<feature type="domain" description="UspA" evidence="5">
    <location>
        <begin position="4"/>
        <end position="133"/>
    </location>
</feature>
<feature type="domain" description="UspA" evidence="5">
    <location>
        <begin position="143"/>
        <end position="289"/>
    </location>
</feature>
<dbReference type="Gene3D" id="3.40.50.12370">
    <property type="match status" value="1"/>
</dbReference>
<dbReference type="PANTHER" id="PTHR47892:SF1">
    <property type="entry name" value="UNIVERSAL STRESS PROTEIN E"/>
    <property type="match status" value="1"/>
</dbReference>
<comment type="caution">
    <text evidence="6">The sequence shown here is derived from an EMBL/GenBank/DDBJ whole genome shotgun (WGS) entry which is preliminary data.</text>
</comment>
<reference evidence="6" key="1">
    <citation type="journal article" date="2021" name="PeerJ">
        <title>Extensive microbial diversity within the chicken gut microbiome revealed by metagenomics and culture.</title>
        <authorList>
            <person name="Gilroy R."/>
            <person name="Ravi A."/>
            <person name="Getino M."/>
            <person name="Pursley I."/>
            <person name="Horton D.L."/>
            <person name="Alikhan N.F."/>
            <person name="Baker D."/>
            <person name="Gharbi K."/>
            <person name="Hall N."/>
            <person name="Watson M."/>
            <person name="Adriaenssens E.M."/>
            <person name="Foster-Nyarko E."/>
            <person name="Jarju S."/>
            <person name="Secka A."/>
            <person name="Antonio M."/>
            <person name="Oren A."/>
            <person name="Chaudhuri R.R."/>
            <person name="La Ragione R."/>
            <person name="Hildebrand F."/>
            <person name="Pallen M.J."/>
        </authorList>
    </citation>
    <scope>NUCLEOTIDE SEQUENCE</scope>
    <source>
        <strain evidence="6">378</strain>
    </source>
</reference>
<evidence type="ECO:0000313" key="7">
    <source>
        <dbReference type="Proteomes" id="UP000733611"/>
    </source>
</evidence>
<evidence type="ECO:0000256" key="1">
    <source>
        <dbReference type="ARBA" id="ARBA00004496"/>
    </source>
</evidence>
<name>A0A948WZY4_9GAMM</name>
<gene>
    <name evidence="6" type="ORF">H9847_07190</name>
</gene>
<evidence type="ECO:0000256" key="3">
    <source>
        <dbReference type="ARBA" id="ARBA00022490"/>
    </source>
</evidence>
<comment type="similarity">
    <text evidence="2">Belongs to the universal stress protein A family.</text>
</comment>
<proteinExistence type="inferred from homology"/>
<dbReference type="AlphaFoldDB" id="A0A948WZY4"/>
<dbReference type="InterPro" id="IPR006016">
    <property type="entry name" value="UspA"/>
</dbReference>
<evidence type="ECO:0000313" key="6">
    <source>
        <dbReference type="EMBL" id="MBU3844634.1"/>
    </source>
</evidence>
<dbReference type="PANTHER" id="PTHR47892">
    <property type="entry name" value="UNIVERSAL STRESS PROTEIN E"/>
    <property type="match status" value="1"/>
</dbReference>
<evidence type="ECO:0000256" key="2">
    <source>
        <dbReference type="ARBA" id="ARBA00008791"/>
    </source>
</evidence>
<keyword evidence="3" id="KW-0963">Cytoplasm</keyword>
<dbReference type="GO" id="GO:0005737">
    <property type="term" value="C:cytoplasm"/>
    <property type="evidence" value="ECO:0007669"/>
    <property type="project" value="UniProtKB-SubCell"/>
</dbReference>
<protein>
    <submittedName>
        <fullName evidence="6">Universal stress protein</fullName>
    </submittedName>
</protein>
<organism evidence="6 7">
    <name type="scientific">Candidatus Anaerobiospirillum pullicola</name>
    <dbReference type="NCBI Taxonomy" id="2838451"/>
    <lineage>
        <taxon>Bacteria</taxon>
        <taxon>Pseudomonadati</taxon>
        <taxon>Pseudomonadota</taxon>
        <taxon>Gammaproteobacteria</taxon>
        <taxon>Aeromonadales</taxon>
        <taxon>Succinivibrionaceae</taxon>
        <taxon>Anaerobiospirillum</taxon>
    </lineage>
</organism>
<dbReference type="EMBL" id="JAHLFE010000145">
    <property type="protein sequence ID" value="MBU3844634.1"/>
    <property type="molecule type" value="Genomic_DNA"/>
</dbReference>
<reference evidence="6" key="2">
    <citation type="submission" date="2021-04" db="EMBL/GenBank/DDBJ databases">
        <authorList>
            <person name="Gilroy R."/>
        </authorList>
    </citation>
    <scope>NUCLEOTIDE SEQUENCE</scope>
    <source>
        <strain evidence="6">378</strain>
    </source>
</reference>
<dbReference type="CDD" id="cd00293">
    <property type="entry name" value="USP-like"/>
    <property type="match status" value="1"/>
</dbReference>
<dbReference type="SUPFAM" id="SSF52402">
    <property type="entry name" value="Adenine nucleotide alpha hydrolases-like"/>
    <property type="match status" value="2"/>
</dbReference>
<sequence length="306" mass="34496">MSYKVLVLIKPTEEQPALVRAAEFARFMPDLEVVLFRVIREFSENQVEALNESAERELQTMMQQYPSITHYKTHIVFSPDVADAFCQYAAEQAEHFDLAIVSANRRNTLKDLFVSPLDSQIMRQIPLPLLVVKDANAPQRLSRTILLAIDFEETNHDKFVDEVLFTAANIFAQHFNGEVHVLNCVPPVHRGLMGANTSESIILGNNKPIKRTDVHAMGLYDFAEAHNIPKEHCHIAEGRVDEMIPRVCSKLEARMVCMGTSSKNGILSAIDQSASELVLEQIKGDLFIVNRLVKFNNLENKAAPKE</sequence>
<evidence type="ECO:0000259" key="5">
    <source>
        <dbReference type="Pfam" id="PF00582"/>
    </source>
</evidence>
<dbReference type="Pfam" id="PF00582">
    <property type="entry name" value="Usp"/>
    <property type="match status" value="2"/>
</dbReference>
<comment type="subcellular location">
    <subcellularLocation>
        <location evidence="1">Cytoplasm</location>
    </subcellularLocation>
</comment>
<evidence type="ECO:0000256" key="4">
    <source>
        <dbReference type="ARBA" id="ARBA00037131"/>
    </source>
</evidence>
<dbReference type="Proteomes" id="UP000733611">
    <property type="component" value="Unassembled WGS sequence"/>
</dbReference>